<dbReference type="EMBL" id="CP113517">
    <property type="protein sequence ID" value="WAR44572.1"/>
    <property type="molecule type" value="Genomic_DNA"/>
</dbReference>
<sequence length="73" mass="7276">MKNSLKNGGLVVAGSLAGVSAASAALPAAAETAFTNLSADALDLVDLAWTAAIPITVAFIILRMFKRAASSAT</sequence>
<evidence type="ECO:0000313" key="3">
    <source>
        <dbReference type="EMBL" id="WAR44572.1"/>
    </source>
</evidence>
<accession>A0ABY7GH41</accession>
<evidence type="ECO:0000256" key="2">
    <source>
        <dbReference type="SAM" id="SignalP"/>
    </source>
</evidence>
<keyword evidence="1" id="KW-1133">Transmembrane helix</keyword>
<dbReference type="Proteomes" id="UP001162780">
    <property type="component" value="Chromosome"/>
</dbReference>
<dbReference type="RefSeq" id="WP_255189547.1">
    <property type="nucleotide sequence ID" value="NZ_CP113517.1"/>
</dbReference>
<keyword evidence="1" id="KW-0812">Transmembrane</keyword>
<dbReference type="SUPFAM" id="SSF57987">
    <property type="entry name" value="Inovirus (filamentous phage) major coat protein"/>
    <property type="match status" value="1"/>
</dbReference>
<gene>
    <name evidence="3" type="ORF">NM686_019835</name>
</gene>
<feature type="signal peptide" evidence="2">
    <location>
        <begin position="1"/>
        <end position="24"/>
    </location>
</feature>
<evidence type="ECO:0000313" key="4">
    <source>
        <dbReference type="Proteomes" id="UP001162780"/>
    </source>
</evidence>
<feature type="transmembrane region" description="Helical" evidence="1">
    <location>
        <begin position="48"/>
        <end position="65"/>
    </location>
</feature>
<keyword evidence="2" id="KW-0732">Signal</keyword>
<dbReference type="PIRSF" id="PIRSF004117">
    <property type="entry name" value="Phage_coat_B"/>
    <property type="match status" value="1"/>
</dbReference>
<dbReference type="InterPro" id="IPR008020">
    <property type="entry name" value="G8P"/>
</dbReference>
<reference evidence="3" key="1">
    <citation type="submission" date="2022-11" db="EMBL/GenBank/DDBJ databases">
        <title>Methylomonas rapida sp. nov., Carotenoid-Producing Obligate Methanotrophs with High Growth Characteristics and Biotechnological Potential.</title>
        <authorList>
            <person name="Tikhonova E.N."/>
            <person name="Suleimanov R.Z."/>
            <person name="Miroshnikov K."/>
            <person name="Oshkin I.Y."/>
            <person name="Belova S.E."/>
            <person name="Danilova O.V."/>
            <person name="Ashikhmin A."/>
            <person name="Konopkin A."/>
            <person name="But S.Y."/>
            <person name="Khmelenina V.N."/>
            <person name="Kuznetsov N."/>
            <person name="Pimenov N.V."/>
            <person name="Dedysh S.N."/>
        </authorList>
    </citation>
    <scope>NUCLEOTIDE SEQUENCE</scope>
    <source>
        <strain evidence="3">MP1</strain>
    </source>
</reference>
<dbReference type="InterPro" id="IPR023390">
    <property type="entry name" value="Phage_M13_G8P_capsid_dom_sf"/>
</dbReference>
<feature type="chain" id="PRO_5046289785" evidence="2">
    <location>
        <begin position="25"/>
        <end position="73"/>
    </location>
</feature>
<name>A0ABY7GH41_9GAMM</name>
<organism evidence="3 4">
    <name type="scientific">Methylomonas rapida</name>
    <dbReference type="NCBI Taxonomy" id="2963939"/>
    <lineage>
        <taxon>Bacteria</taxon>
        <taxon>Pseudomonadati</taxon>
        <taxon>Pseudomonadota</taxon>
        <taxon>Gammaproteobacteria</taxon>
        <taxon>Methylococcales</taxon>
        <taxon>Methylococcaceae</taxon>
        <taxon>Methylomonas</taxon>
    </lineage>
</organism>
<dbReference type="Pfam" id="PF19199">
    <property type="entry name" value="Phage_coatGP8"/>
    <property type="match status" value="1"/>
</dbReference>
<evidence type="ECO:0000256" key="1">
    <source>
        <dbReference type="SAM" id="Phobius"/>
    </source>
</evidence>
<keyword evidence="1" id="KW-0472">Membrane</keyword>
<keyword evidence="4" id="KW-1185">Reference proteome</keyword>
<dbReference type="Gene3D" id="1.20.5.80">
    <property type="match status" value="1"/>
</dbReference>
<proteinExistence type="predicted"/>
<protein>
    <submittedName>
        <fullName evidence="3">Uncharacterized protein</fullName>
    </submittedName>
</protein>